<evidence type="ECO:0000256" key="2">
    <source>
        <dbReference type="ARBA" id="ARBA00005061"/>
    </source>
</evidence>
<comment type="pathway">
    <text evidence="2">Purine metabolism; 7-cyano-7-deazaguanine biosynthesis.</text>
</comment>
<protein>
    <recommendedName>
        <fullName evidence="5">6-carboxy-5,6,7,8-tetrahydropterin synthase</fullName>
        <ecNumber evidence="4">4.1.2.50</ecNumber>
    </recommendedName>
    <alternativeName>
        <fullName evidence="9">Queuosine biosynthesis protein QueD</fullName>
    </alternativeName>
</protein>
<evidence type="ECO:0000256" key="5">
    <source>
        <dbReference type="ARBA" id="ARBA00018141"/>
    </source>
</evidence>
<evidence type="ECO:0000256" key="3">
    <source>
        <dbReference type="ARBA" id="ARBA00008900"/>
    </source>
</evidence>
<name>A0A6M2BY97_9GAMM</name>
<gene>
    <name evidence="11" type="ORF">G7Y85_18855</name>
</gene>
<dbReference type="PANTHER" id="PTHR12589">
    <property type="entry name" value="PYRUVOYL TETRAHYDROBIOPTERIN SYNTHASE"/>
    <property type="match status" value="1"/>
</dbReference>
<keyword evidence="12" id="KW-1185">Reference proteome</keyword>
<evidence type="ECO:0000256" key="8">
    <source>
        <dbReference type="ARBA" id="ARBA00023239"/>
    </source>
</evidence>
<dbReference type="PANTHER" id="PTHR12589:SF7">
    <property type="entry name" value="6-PYRUVOYL TETRAHYDROBIOPTERIN SYNTHASE"/>
    <property type="match status" value="1"/>
</dbReference>
<dbReference type="GO" id="GO:0046872">
    <property type="term" value="F:metal ion binding"/>
    <property type="evidence" value="ECO:0007669"/>
    <property type="project" value="UniProtKB-KW"/>
</dbReference>
<dbReference type="Pfam" id="PF01242">
    <property type="entry name" value="PTPS"/>
    <property type="match status" value="1"/>
</dbReference>
<evidence type="ECO:0000313" key="12">
    <source>
        <dbReference type="Proteomes" id="UP000472676"/>
    </source>
</evidence>
<evidence type="ECO:0000313" key="11">
    <source>
        <dbReference type="EMBL" id="NGY06839.1"/>
    </source>
</evidence>
<comment type="cofactor">
    <cofactor evidence="1">
        <name>Zn(2+)</name>
        <dbReference type="ChEBI" id="CHEBI:29105"/>
    </cofactor>
</comment>
<dbReference type="GO" id="GO:0070497">
    <property type="term" value="F:6-carboxytetrahydropterin synthase activity"/>
    <property type="evidence" value="ECO:0007669"/>
    <property type="project" value="UniProtKB-EC"/>
</dbReference>
<keyword evidence="7" id="KW-0862">Zinc</keyword>
<accession>A0A6M2BY97</accession>
<organism evidence="11 12">
    <name type="scientific">Solimonas terrae</name>
    <dbReference type="NCBI Taxonomy" id="1396819"/>
    <lineage>
        <taxon>Bacteria</taxon>
        <taxon>Pseudomonadati</taxon>
        <taxon>Pseudomonadota</taxon>
        <taxon>Gammaproteobacteria</taxon>
        <taxon>Nevskiales</taxon>
        <taxon>Nevskiaceae</taxon>
        <taxon>Solimonas</taxon>
    </lineage>
</organism>
<dbReference type="UniPathway" id="UPA00391"/>
<dbReference type="EMBL" id="JAAMOW010000011">
    <property type="protein sequence ID" value="NGY06839.1"/>
    <property type="molecule type" value="Genomic_DNA"/>
</dbReference>
<dbReference type="Proteomes" id="UP000472676">
    <property type="component" value="Unassembled WGS sequence"/>
</dbReference>
<evidence type="ECO:0000256" key="6">
    <source>
        <dbReference type="ARBA" id="ARBA00022723"/>
    </source>
</evidence>
<dbReference type="SUPFAM" id="SSF55620">
    <property type="entry name" value="Tetrahydrobiopterin biosynthesis enzymes-like"/>
    <property type="match status" value="2"/>
</dbReference>
<evidence type="ECO:0000256" key="7">
    <source>
        <dbReference type="ARBA" id="ARBA00022833"/>
    </source>
</evidence>
<dbReference type="Gene3D" id="3.30.479.10">
    <property type="entry name" value="6-pyruvoyl tetrahydropterin synthase/QueD"/>
    <property type="match status" value="2"/>
</dbReference>
<reference evidence="11 12" key="1">
    <citation type="journal article" date="2014" name="Int. J. Syst. Evol. Microbiol.">
        <title>Solimonas terrae sp. nov., isolated from soil.</title>
        <authorList>
            <person name="Kim S.J."/>
            <person name="Moon J.Y."/>
            <person name="Weon H.Y."/>
            <person name="Ahn J.H."/>
            <person name="Chen W.M."/>
            <person name="Kwon S.W."/>
        </authorList>
    </citation>
    <scope>NUCLEOTIDE SEQUENCE [LARGE SCALE GENOMIC DNA]</scope>
    <source>
        <strain evidence="11 12">KIS83-12</strain>
    </source>
</reference>
<evidence type="ECO:0000256" key="1">
    <source>
        <dbReference type="ARBA" id="ARBA00001947"/>
    </source>
</evidence>
<keyword evidence="8" id="KW-0456">Lyase</keyword>
<dbReference type="AlphaFoldDB" id="A0A6M2BY97"/>
<sequence>MSRLFVEQLTVIDCAFLDAARGLVGESWIVDIELEGDLDGQSMVLDFGDVKKRLKRAIDDSVDHSLLVPLTAPELRLERVGDECRLSFRSQTGLIEHRSPGQALSLIDAATITPESVVTHLAPRLKAVLPGSVTGLQLLLRQELIAGAHYHYVHGLKKHAGLCQRIAHGHRSRIEVRVDGRRDEQLEQTVADGWRDIYLGTRADIIAQDGDRIRFAYVAAEGAYELGLPTGRVDLLDTDSTVEQIAAHLARKLATARPGLAVSVRAYEGVMKGAIATVER</sequence>
<evidence type="ECO:0000256" key="9">
    <source>
        <dbReference type="ARBA" id="ARBA00031449"/>
    </source>
</evidence>
<proteinExistence type="inferred from homology"/>
<evidence type="ECO:0000256" key="4">
    <source>
        <dbReference type="ARBA" id="ARBA00012982"/>
    </source>
</evidence>
<dbReference type="RefSeq" id="WP_166261177.1">
    <property type="nucleotide sequence ID" value="NZ_JAAMOW010000011.1"/>
</dbReference>
<comment type="similarity">
    <text evidence="3">Belongs to the PTPS family. QueD subfamily.</text>
</comment>
<evidence type="ECO:0000256" key="10">
    <source>
        <dbReference type="ARBA" id="ARBA00048807"/>
    </source>
</evidence>
<dbReference type="EC" id="4.1.2.50" evidence="4"/>
<comment type="catalytic activity">
    <reaction evidence="10">
        <text>7,8-dihydroneopterin 3'-triphosphate + H2O = 6-carboxy-5,6,7,8-tetrahydropterin + triphosphate + acetaldehyde + 2 H(+)</text>
        <dbReference type="Rhea" id="RHEA:27966"/>
        <dbReference type="ChEBI" id="CHEBI:15343"/>
        <dbReference type="ChEBI" id="CHEBI:15377"/>
        <dbReference type="ChEBI" id="CHEBI:15378"/>
        <dbReference type="ChEBI" id="CHEBI:18036"/>
        <dbReference type="ChEBI" id="CHEBI:58462"/>
        <dbReference type="ChEBI" id="CHEBI:61032"/>
        <dbReference type="EC" id="4.1.2.50"/>
    </reaction>
</comment>
<dbReference type="InterPro" id="IPR038418">
    <property type="entry name" value="6-PTP_synth/QueD_sf"/>
</dbReference>
<keyword evidence="6" id="KW-0479">Metal-binding</keyword>
<comment type="caution">
    <text evidence="11">The sequence shown here is derived from an EMBL/GenBank/DDBJ whole genome shotgun (WGS) entry which is preliminary data.</text>
</comment>
<dbReference type="InterPro" id="IPR007115">
    <property type="entry name" value="6-PTP_synth/QueD"/>
</dbReference>